<gene>
    <name evidence="1" type="ORF">GGQ59_000007</name>
</gene>
<dbReference type="Proteomes" id="UP000563524">
    <property type="component" value="Unassembled WGS sequence"/>
</dbReference>
<evidence type="ECO:0000313" key="1">
    <source>
        <dbReference type="EMBL" id="MBB4657507.1"/>
    </source>
</evidence>
<name>A0A840HYI1_9PROT</name>
<comment type="caution">
    <text evidence="1">The sequence shown here is derived from an EMBL/GenBank/DDBJ whole genome shotgun (WGS) entry which is preliminary data.</text>
</comment>
<accession>A0A840HYI1</accession>
<keyword evidence="2" id="KW-1185">Reference proteome</keyword>
<reference evidence="1 2" key="1">
    <citation type="submission" date="2020-08" db="EMBL/GenBank/DDBJ databases">
        <title>Genomic Encyclopedia of Type Strains, Phase IV (KMG-IV): sequencing the most valuable type-strain genomes for metagenomic binning, comparative biology and taxonomic classification.</title>
        <authorList>
            <person name="Goeker M."/>
        </authorList>
    </citation>
    <scope>NUCLEOTIDE SEQUENCE [LARGE SCALE GENOMIC DNA]</scope>
    <source>
        <strain evidence="1 2">DSM 102850</strain>
    </source>
</reference>
<proteinExistence type="predicted"/>
<organism evidence="1 2">
    <name type="scientific">Parvularcula dongshanensis</name>
    <dbReference type="NCBI Taxonomy" id="1173995"/>
    <lineage>
        <taxon>Bacteria</taxon>
        <taxon>Pseudomonadati</taxon>
        <taxon>Pseudomonadota</taxon>
        <taxon>Alphaproteobacteria</taxon>
        <taxon>Parvularculales</taxon>
        <taxon>Parvularculaceae</taxon>
        <taxon>Parvularcula</taxon>
    </lineage>
</organism>
<dbReference type="AlphaFoldDB" id="A0A840HYI1"/>
<dbReference type="EMBL" id="JACHOB010000001">
    <property type="protein sequence ID" value="MBB4657507.1"/>
    <property type="molecule type" value="Genomic_DNA"/>
</dbReference>
<evidence type="ECO:0000313" key="2">
    <source>
        <dbReference type="Proteomes" id="UP000563524"/>
    </source>
</evidence>
<sequence length="568" mass="62790">MDAEREGRLIEFLLDQPVPNLLNAEGTLVAALRDLVEQGNLQLSRHFTREALAALPKGRFFHIQQLFCSVLPHSCEAAEALLPCIEELVLAGGEDLAAGEPVRAFADWLGSDLERADAVLDALSFNRTPRTFVNVLKKVSPLRPVETFEQAYALSASNDIDRRLAGFSALGVCHAIDADAAEDIWNHLATPLDAVIDDREIAVLTDALAERFKEMPDHFAGRIEKVLQGAIERGNRFSRFAASRILFMQRDALPESAVNDLTIRLARLTTTEEGGTVQNLMVIASQLDADRDRLVLSDFILAMHQAGTLKGKTARNVMHGIERADPNLLAWHAARLLLSEDGPAVELYSLVAQGVADSADYDTDLDDLELNAETVEYLGRRALGFLFLSPPLALGIVAAVMRKTSEEARIALGEQLFDVLLRSYPGMADNTERIVGGPEDLAADVLRGAVAKARAYLSALKPVRSIAEFRPSERQRFIQAERQADFWRDIQRNAHDQSDLLQFITVQHLLYGSGSVTHVDSPDGSETRRMEVPMQSHSHEMAMPRLEGLDPVGLNLRLFMLRASRRPE</sequence>
<protein>
    <submittedName>
        <fullName evidence="1">Uncharacterized protein</fullName>
    </submittedName>
</protein>